<organism evidence="2 3">
    <name type="scientific">Rhodothermus marinus (strain ATCC 43812 / DSM 4252 / R-10)</name>
    <name type="common">Rhodothermus obamensis</name>
    <dbReference type="NCBI Taxonomy" id="518766"/>
    <lineage>
        <taxon>Bacteria</taxon>
        <taxon>Pseudomonadati</taxon>
        <taxon>Rhodothermota</taxon>
        <taxon>Rhodothermia</taxon>
        <taxon>Rhodothermales</taxon>
        <taxon>Rhodothermaceae</taxon>
        <taxon>Rhodothermus</taxon>
    </lineage>
</organism>
<protein>
    <submittedName>
        <fullName evidence="2">Uncharacterized protein</fullName>
    </submittedName>
</protein>
<dbReference type="Proteomes" id="UP000002221">
    <property type="component" value="Chromosome"/>
</dbReference>
<evidence type="ECO:0000313" key="2">
    <source>
        <dbReference type="EMBL" id="ACY48500.1"/>
    </source>
</evidence>
<dbReference type="EMBL" id="CP001807">
    <property type="protein sequence ID" value="ACY48500.1"/>
    <property type="molecule type" value="Genomic_DNA"/>
</dbReference>
<sequence length="34" mass="3809">MAWLSRRRRRELLLALGILLGFTALMILIGILAG</sequence>
<name>D0MJ42_RHOM4</name>
<keyword evidence="1" id="KW-0812">Transmembrane</keyword>
<keyword evidence="1" id="KW-0472">Membrane</keyword>
<keyword evidence="3" id="KW-1185">Reference proteome</keyword>
<dbReference type="HOGENOM" id="CLU_3375616_0_0_10"/>
<reference evidence="2 3" key="1">
    <citation type="journal article" date="2009" name="Stand. Genomic Sci.">
        <title>Complete genome sequence of Rhodothermus marinus type strain (R-10).</title>
        <authorList>
            <person name="Nolan M."/>
            <person name="Tindall B.J."/>
            <person name="Pomrenke H."/>
            <person name="Lapidus A."/>
            <person name="Copeland A."/>
            <person name="Glavina Del Rio T."/>
            <person name="Lucas S."/>
            <person name="Chen F."/>
            <person name="Tice H."/>
            <person name="Cheng J.F."/>
            <person name="Saunders E."/>
            <person name="Han C."/>
            <person name="Bruce D."/>
            <person name="Goodwin L."/>
            <person name="Chain P."/>
            <person name="Pitluck S."/>
            <person name="Ovchinikova G."/>
            <person name="Pati A."/>
            <person name="Ivanova N."/>
            <person name="Mavromatis K."/>
            <person name="Chen A."/>
            <person name="Palaniappan K."/>
            <person name="Land M."/>
            <person name="Hauser L."/>
            <person name="Chang Y.J."/>
            <person name="Jeffries C.D."/>
            <person name="Brettin T."/>
            <person name="Goker M."/>
            <person name="Bristow J."/>
            <person name="Eisen J.A."/>
            <person name="Markowitz V."/>
            <person name="Hugenholtz P."/>
            <person name="Kyrpides N.C."/>
            <person name="Klenk H.P."/>
            <person name="Detter J.C."/>
        </authorList>
    </citation>
    <scope>NUCLEOTIDE SEQUENCE [LARGE SCALE GENOMIC DNA]</scope>
    <source>
        <strain evidence="3">ATCC 43812 / DSM 4252 / R-10</strain>
    </source>
</reference>
<dbReference type="AlphaFoldDB" id="D0MJ42"/>
<gene>
    <name evidence="2" type="ordered locus">Rmar_1614</name>
</gene>
<evidence type="ECO:0000256" key="1">
    <source>
        <dbReference type="SAM" id="Phobius"/>
    </source>
</evidence>
<evidence type="ECO:0000313" key="3">
    <source>
        <dbReference type="Proteomes" id="UP000002221"/>
    </source>
</evidence>
<keyword evidence="1" id="KW-1133">Transmembrane helix</keyword>
<dbReference type="STRING" id="518766.Rmar_1614"/>
<accession>D0MJ42</accession>
<proteinExistence type="predicted"/>
<dbReference type="KEGG" id="rmr:Rmar_1614"/>
<feature type="transmembrane region" description="Helical" evidence="1">
    <location>
        <begin position="12"/>
        <end position="33"/>
    </location>
</feature>